<dbReference type="InterPro" id="IPR001173">
    <property type="entry name" value="Glyco_trans_2-like"/>
</dbReference>
<proteinExistence type="predicted"/>
<dbReference type="Proteomes" id="UP000188388">
    <property type="component" value="Unassembled WGS sequence"/>
</dbReference>
<dbReference type="PANTHER" id="PTHR43685:SF2">
    <property type="entry name" value="GLYCOSYLTRANSFERASE 2-LIKE DOMAIN-CONTAINING PROTEIN"/>
    <property type="match status" value="1"/>
</dbReference>
<dbReference type="Pfam" id="PF00535">
    <property type="entry name" value="Glycos_transf_2"/>
    <property type="match status" value="1"/>
</dbReference>
<protein>
    <submittedName>
        <fullName evidence="2">Putative Glycosyl transferase, family 2</fullName>
    </submittedName>
</protein>
<dbReference type="Gene3D" id="3.90.550.10">
    <property type="entry name" value="Spore Coat Polysaccharide Biosynthesis Protein SpsA, Chain A"/>
    <property type="match status" value="1"/>
</dbReference>
<dbReference type="CDD" id="cd00761">
    <property type="entry name" value="Glyco_tranf_GTA_type"/>
    <property type="match status" value="1"/>
</dbReference>
<feature type="domain" description="Glycosyltransferase 2-like" evidence="1">
    <location>
        <begin position="8"/>
        <end position="141"/>
    </location>
</feature>
<organism evidence="2 3">
    <name type="scientific">Mesorhizobium prunaredense</name>
    <dbReference type="NCBI Taxonomy" id="1631249"/>
    <lineage>
        <taxon>Bacteria</taxon>
        <taxon>Pseudomonadati</taxon>
        <taxon>Pseudomonadota</taxon>
        <taxon>Alphaproteobacteria</taxon>
        <taxon>Hyphomicrobiales</taxon>
        <taxon>Phyllobacteriaceae</taxon>
        <taxon>Mesorhizobium</taxon>
    </lineage>
</organism>
<gene>
    <name evidence="2" type="ORF">BQ8794_70082</name>
</gene>
<evidence type="ECO:0000259" key="1">
    <source>
        <dbReference type="Pfam" id="PF00535"/>
    </source>
</evidence>
<keyword evidence="2" id="KW-0808">Transferase</keyword>
<reference evidence="3" key="1">
    <citation type="submission" date="2017-01" db="EMBL/GenBank/DDBJ databases">
        <authorList>
            <person name="Brunel B."/>
        </authorList>
    </citation>
    <scope>NUCLEOTIDE SEQUENCE [LARGE SCALE GENOMIC DNA]</scope>
</reference>
<dbReference type="InterPro" id="IPR050834">
    <property type="entry name" value="Glycosyltransf_2"/>
</dbReference>
<dbReference type="AlphaFoldDB" id="A0A1R3VGV0"/>
<dbReference type="PANTHER" id="PTHR43685">
    <property type="entry name" value="GLYCOSYLTRANSFERASE"/>
    <property type="match status" value="1"/>
</dbReference>
<name>A0A1R3VGV0_9HYPH</name>
<dbReference type="SUPFAM" id="SSF53448">
    <property type="entry name" value="Nucleotide-diphospho-sugar transferases"/>
    <property type="match status" value="1"/>
</dbReference>
<keyword evidence="3" id="KW-1185">Reference proteome</keyword>
<dbReference type="GO" id="GO:0016740">
    <property type="term" value="F:transferase activity"/>
    <property type="evidence" value="ECO:0007669"/>
    <property type="project" value="UniProtKB-KW"/>
</dbReference>
<dbReference type="EMBL" id="FTPD01000067">
    <property type="protein sequence ID" value="SIT59152.1"/>
    <property type="molecule type" value="Genomic_DNA"/>
</dbReference>
<sequence length="330" mass="36407">MSGNFKVSIVVCTYNNSSVLDRTLDRLARQYCRDRSWEVLVVDNNCTDDTQLVVERHKNAKRIGQLSVVSERQQGLTPARRRGVRETAGEWLAFVDDDCLLDESWLANAIAFADAHPRCGAFGGVVRPYWENGAEPLPDAVGWTLACQDHGLDACRIWGLVGAGIVLRRAALEQTGWIETPFLADRIGRRLVSGGDTEISLRISACGWDLWYTPDCVIDHVIPAHRTTPSYLKRLAFGLGISQVLVDALVWERGFASCVGQCARSALRQTLHAAQAVIRDQVRGRDRRPSSINLHFALGNWAGIGRLAFKRSLVGAVSRSSPPQVSTSKS</sequence>
<evidence type="ECO:0000313" key="3">
    <source>
        <dbReference type="Proteomes" id="UP000188388"/>
    </source>
</evidence>
<dbReference type="RefSeq" id="WP_167378894.1">
    <property type="nucleotide sequence ID" value="NZ_FTPD01000067.1"/>
</dbReference>
<dbReference type="InterPro" id="IPR029044">
    <property type="entry name" value="Nucleotide-diphossugar_trans"/>
</dbReference>
<dbReference type="STRING" id="1631249.BQ8794_70082"/>
<accession>A0A1R3VGV0</accession>
<evidence type="ECO:0000313" key="2">
    <source>
        <dbReference type="EMBL" id="SIT59152.1"/>
    </source>
</evidence>